<evidence type="ECO:0008006" key="3">
    <source>
        <dbReference type="Google" id="ProtNLM"/>
    </source>
</evidence>
<name>A0A699JJ90_TANCI</name>
<reference evidence="2" key="1">
    <citation type="journal article" date="2019" name="Sci. Rep.">
        <title>Draft genome of Tanacetum cinerariifolium, the natural source of mosquito coil.</title>
        <authorList>
            <person name="Yamashiro T."/>
            <person name="Shiraishi A."/>
            <person name="Satake H."/>
            <person name="Nakayama K."/>
        </authorList>
    </citation>
    <scope>NUCLEOTIDE SEQUENCE</scope>
</reference>
<feature type="compositionally biased region" description="Basic and acidic residues" evidence="1">
    <location>
        <begin position="44"/>
        <end position="69"/>
    </location>
</feature>
<comment type="caution">
    <text evidence="2">The sequence shown here is derived from an EMBL/GenBank/DDBJ whole genome shotgun (WGS) entry which is preliminary data.</text>
</comment>
<gene>
    <name evidence="2" type="ORF">Tci_607374</name>
</gene>
<protein>
    <recommendedName>
        <fullName evidence="3">Retrovirus-related Pol polyprotein from transposon TNT 1-94</fullName>
    </recommendedName>
</protein>
<dbReference type="EMBL" id="BKCJ010409663">
    <property type="protein sequence ID" value="GFA35402.1"/>
    <property type="molecule type" value="Genomic_DNA"/>
</dbReference>
<organism evidence="2">
    <name type="scientific">Tanacetum cinerariifolium</name>
    <name type="common">Dalmatian daisy</name>
    <name type="synonym">Chrysanthemum cinerariifolium</name>
    <dbReference type="NCBI Taxonomy" id="118510"/>
    <lineage>
        <taxon>Eukaryota</taxon>
        <taxon>Viridiplantae</taxon>
        <taxon>Streptophyta</taxon>
        <taxon>Embryophyta</taxon>
        <taxon>Tracheophyta</taxon>
        <taxon>Spermatophyta</taxon>
        <taxon>Magnoliopsida</taxon>
        <taxon>eudicotyledons</taxon>
        <taxon>Gunneridae</taxon>
        <taxon>Pentapetalae</taxon>
        <taxon>asterids</taxon>
        <taxon>campanulids</taxon>
        <taxon>Asterales</taxon>
        <taxon>Asteraceae</taxon>
        <taxon>Asteroideae</taxon>
        <taxon>Anthemideae</taxon>
        <taxon>Anthemidinae</taxon>
        <taxon>Tanacetum</taxon>
    </lineage>
</organism>
<evidence type="ECO:0000256" key="1">
    <source>
        <dbReference type="SAM" id="MobiDB-lite"/>
    </source>
</evidence>
<feature type="region of interest" description="Disordered" evidence="1">
    <location>
        <begin position="37"/>
        <end position="70"/>
    </location>
</feature>
<sequence length="166" mass="18706">VILLKKQVAETQHAKDTVATANATKILVASELVEEQVNQPSTADAEKPAKKMVEHESNLDGKEGKENSEKGLISESFDWDDKSVSLDDEGITKIRAFMAILEDEPSVGKVDAMSGQWVDITMKKVYKLFSMTDNDERNHVLDYTHVDLHYVEDQKKNLVNKFNLLK</sequence>
<dbReference type="AlphaFoldDB" id="A0A699JJ90"/>
<feature type="non-terminal residue" evidence="2">
    <location>
        <position position="1"/>
    </location>
</feature>
<accession>A0A699JJ90</accession>
<evidence type="ECO:0000313" key="2">
    <source>
        <dbReference type="EMBL" id="GFA35402.1"/>
    </source>
</evidence>
<proteinExistence type="predicted"/>